<organism evidence="1 2">
    <name type="scientific">Dendrobium thyrsiflorum</name>
    <name type="common">Pinecone-like raceme dendrobium</name>
    <name type="synonym">Orchid</name>
    <dbReference type="NCBI Taxonomy" id="117978"/>
    <lineage>
        <taxon>Eukaryota</taxon>
        <taxon>Viridiplantae</taxon>
        <taxon>Streptophyta</taxon>
        <taxon>Embryophyta</taxon>
        <taxon>Tracheophyta</taxon>
        <taxon>Spermatophyta</taxon>
        <taxon>Magnoliopsida</taxon>
        <taxon>Liliopsida</taxon>
        <taxon>Asparagales</taxon>
        <taxon>Orchidaceae</taxon>
        <taxon>Epidendroideae</taxon>
        <taxon>Malaxideae</taxon>
        <taxon>Dendrobiinae</taxon>
        <taxon>Dendrobium</taxon>
    </lineage>
</organism>
<keyword evidence="2" id="KW-1185">Reference proteome</keyword>
<accession>A0ABD0UIB2</accession>
<comment type="caution">
    <text evidence="1">The sequence shown here is derived from an EMBL/GenBank/DDBJ whole genome shotgun (WGS) entry which is preliminary data.</text>
</comment>
<sequence>MNYFESHDIPESHQVSIAKSRMNGHARQFWMRLEDHKESRGEYPTSDWKDMRRELKLKYLPSTCDQPSDFKIRSPPVHQTFRYCILKNPTRESQSYSSFTLQSDIVTPSPHQVAVTHFPTSVITPKPVRHTTPTHVSNQGVAPTPSDLHLEHHLASFVGTNHGHHCGRDHPSFSSIWVAAPSCRSSPSLDGRPSIGSSVGSVPYDSPLGLTPSHPSQPCLSTRPLCVVDPDLPHLVGDFTTFQFNVNSEATRPLASPVFDRASCIHFVDTDDITDNEDFFEDETEVVELDSLHNLNPDLRDLEPLNIDTLAHPDPNLIKDVPLDKVCRDDINLILKETDLTLNTLKLNSEDSDLIISPTELTPNNSDLILNNFDGDVDNLELEVIQLNLLPDLNPDLIDPESIDLRVLTKPDPIENINMNLEDSNLDLNDSEPNLKNEHPLVLLDSIFGVAPLNLHLKNYLS</sequence>
<proteinExistence type="predicted"/>
<reference evidence="1 2" key="1">
    <citation type="journal article" date="2024" name="Plant Biotechnol. J.">
        <title>Dendrobium thyrsiflorum genome and its molecular insights into genes involved in important horticultural traits.</title>
        <authorList>
            <person name="Chen B."/>
            <person name="Wang J.Y."/>
            <person name="Zheng P.J."/>
            <person name="Li K.L."/>
            <person name="Liang Y.M."/>
            <person name="Chen X.F."/>
            <person name="Zhang C."/>
            <person name="Zhao X."/>
            <person name="He X."/>
            <person name="Zhang G.Q."/>
            <person name="Liu Z.J."/>
            <person name="Xu Q."/>
        </authorList>
    </citation>
    <scope>NUCLEOTIDE SEQUENCE [LARGE SCALE GENOMIC DNA]</scope>
    <source>
        <strain evidence="1">GZMU011</strain>
    </source>
</reference>
<name>A0ABD0UIB2_DENTH</name>
<dbReference type="EMBL" id="JANQDX010000016">
    <property type="protein sequence ID" value="KAL0910056.1"/>
    <property type="molecule type" value="Genomic_DNA"/>
</dbReference>
<dbReference type="Proteomes" id="UP001552299">
    <property type="component" value="Unassembled WGS sequence"/>
</dbReference>
<evidence type="ECO:0008006" key="3">
    <source>
        <dbReference type="Google" id="ProtNLM"/>
    </source>
</evidence>
<dbReference type="AlphaFoldDB" id="A0ABD0UIB2"/>
<protein>
    <recommendedName>
        <fullName evidence="3">Retrotransposon gag domain-containing protein</fullName>
    </recommendedName>
</protein>
<evidence type="ECO:0000313" key="1">
    <source>
        <dbReference type="EMBL" id="KAL0910056.1"/>
    </source>
</evidence>
<evidence type="ECO:0000313" key="2">
    <source>
        <dbReference type="Proteomes" id="UP001552299"/>
    </source>
</evidence>
<gene>
    <name evidence="1" type="ORF">M5K25_020984</name>
</gene>